<sequence>MEHRRLGLSGPSVSAIGLGCWNFAGPYGPTTEQESHETLAAARDLGVNLIDTANVYGMGISETVIGNYLRHNPGHFRIATKAGIRRDPATGARYFDNSADHLRSELEASLKRLGVDHVDLFYVHRREADRPIEEVTGTLQRFIEEGKIGGFGFSEIAPSSLKLAHAVAPVTAVQSEYSLWTRQPELGMVEACSDLGVALVAFCPLGRGIFASKAPNPASFGAADFRSHNPRFVEPNLARNIEAVAPFKAYAGDLGTTPVALAIAWLLSRGSHVIPIPGTRSAIHLEECVKGAELRLGATELAEIGRILPRGFAHGDRYSREQSNGVEGYC</sequence>
<dbReference type="PROSITE" id="PS51257">
    <property type="entry name" value="PROKAR_LIPOPROTEIN"/>
    <property type="match status" value="1"/>
</dbReference>
<name>A0ABT1CLY7_9HYPH</name>
<dbReference type="Proteomes" id="UP001320715">
    <property type="component" value="Unassembled WGS sequence"/>
</dbReference>
<dbReference type="InterPro" id="IPR050791">
    <property type="entry name" value="Aldo-Keto_reductase"/>
</dbReference>
<dbReference type="PANTHER" id="PTHR43625:SF40">
    <property type="entry name" value="ALDO-KETO REDUCTASE YAKC [NADP(+)]"/>
    <property type="match status" value="1"/>
</dbReference>
<proteinExistence type="predicted"/>
<keyword evidence="1" id="KW-0560">Oxidoreductase</keyword>
<dbReference type="PANTHER" id="PTHR43625">
    <property type="entry name" value="AFLATOXIN B1 ALDEHYDE REDUCTASE"/>
    <property type="match status" value="1"/>
</dbReference>
<accession>A0ABT1CLY7</accession>
<comment type="caution">
    <text evidence="3">The sequence shown here is derived from an EMBL/GenBank/DDBJ whole genome shotgun (WGS) entry which is preliminary data.</text>
</comment>
<dbReference type="SUPFAM" id="SSF51430">
    <property type="entry name" value="NAD(P)-linked oxidoreductase"/>
    <property type="match status" value="1"/>
</dbReference>
<dbReference type="Pfam" id="PF00248">
    <property type="entry name" value="Aldo_ket_red"/>
    <property type="match status" value="1"/>
</dbReference>
<dbReference type="Gene3D" id="3.20.20.100">
    <property type="entry name" value="NADP-dependent oxidoreductase domain"/>
    <property type="match status" value="1"/>
</dbReference>
<organism evidence="3 4">
    <name type="scientific">Hoeflea alexandrii</name>
    <dbReference type="NCBI Taxonomy" id="288436"/>
    <lineage>
        <taxon>Bacteria</taxon>
        <taxon>Pseudomonadati</taxon>
        <taxon>Pseudomonadota</taxon>
        <taxon>Alphaproteobacteria</taxon>
        <taxon>Hyphomicrobiales</taxon>
        <taxon>Rhizobiaceae</taxon>
        <taxon>Hoeflea</taxon>
    </lineage>
</organism>
<dbReference type="InterPro" id="IPR023210">
    <property type="entry name" value="NADP_OxRdtase_dom"/>
</dbReference>
<keyword evidence="4" id="KW-1185">Reference proteome</keyword>
<evidence type="ECO:0000313" key="4">
    <source>
        <dbReference type="Proteomes" id="UP001320715"/>
    </source>
</evidence>
<gene>
    <name evidence="3" type="ORF">GTW23_00425</name>
</gene>
<reference evidence="3 4" key="1">
    <citation type="submission" date="2020-01" db="EMBL/GenBank/DDBJ databases">
        <title>Genomes of bacteria type strains.</title>
        <authorList>
            <person name="Chen J."/>
            <person name="Zhu S."/>
            <person name="Yang J."/>
        </authorList>
    </citation>
    <scope>NUCLEOTIDE SEQUENCE [LARGE SCALE GENOMIC DNA]</scope>
    <source>
        <strain evidence="3 4">DSM 16655</strain>
    </source>
</reference>
<dbReference type="InterPro" id="IPR036812">
    <property type="entry name" value="NAD(P)_OxRdtase_dom_sf"/>
</dbReference>
<dbReference type="EMBL" id="JAAAML010000001">
    <property type="protein sequence ID" value="MCO6406621.1"/>
    <property type="molecule type" value="Genomic_DNA"/>
</dbReference>
<evidence type="ECO:0000313" key="3">
    <source>
        <dbReference type="EMBL" id="MCO6406621.1"/>
    </source>
</evidence>
<feature type="domain" description="NADP-dependent oxidoreductase" evidence="2">
    <location>
        <begin position="15"/>
        <end position="307"/>
    </location>
</feature>
<evidence type="ECO:0000256" key="1">
    <source>
        <dbReference type="ARBA" id="ARBA00023002"/>
    </source>
</evidence>
<protein>
    <submittedName>
        <fullName evidence="3">Aldo/keto reductase</fullName>
    </submittedName>
</protein>
<evidence type="ECO:0000259" key="2">
    <source>
        <dbReference type="Pfam" id="PF00248"/>
    </source>
</evidence>